<dbReference type="GO" id="GO:0071972">
    <property type="term" value="F:peptidoglycan L,D-transpeptidase activity"/>
    <property type="evidence" value="ECO:0007669"/>
    <property type="project" value="TreeGrafter"/>
</dbReference>
<protein>
    <recommendedName>
        <fullName evidence="11">L,D-TPase catalytic domain-containing protein</fullName>
    </recommendedName>
</protein>
<name>A0A2W5FUA9_9BACT</name>
<feature type="domain" description="L,D-TPase catalytic" evidence="11">
    <location>
        <begin position="126"/>
        <end position="257"/>
    </location>
</feature>
<dbReference type="GO" id="GO:0071555">
    <property type="term" value="P:cell wall organization"/>
    <property type="evidence" value="ECO:0007669"/>
    <property type="project" value="UniProtKB-UniRule"/>
</dbReference>
<evidence type="ECO:0000256" key="9">
    <source>
        <dbReference type="PROSITE-ProRule" id="PRU01373"/>
    </source>
</evidence>
<dbReference type="InterPro" id="IPR038063">
    <property type="entry name" value="Transpep_catalytic_dom"/>
</dbReference>
<gene>
    <name evidence="12" type="ORF">DI586_00565</name>
</gene>
<proteinExistence type="inferred from homology"/>
<feature type="compositionally biased region" description="Polar residues" evidence="10">
    <location>
        <begin position="338"/>
        <end position="352"/>
    </location>
</feature>
<evidence type="ECO:0000256" key="4">
    <source>
        <dbReference type="ARBA" id="ARBA00022679"/>
    </source>
</evidence>
<dbReference type="Gene3D" id="2.40.440.10">
    <property type="entry name" value="L,D-transpeptidase catalytic domain-like"/>
    <property type="match status" value="1"/>
</dbReference>
<evidence type="ECO:0000313" key="13">
    <source>
        <dbReference type="Proteomes" id="UP000249739"/>
    </source>
</evidence>
<accession>A0A2W5FUA9</accession>
<dbReference type="GO" id="GO:0016757">
    <property type="term" value="F:glycosyltransferase activity"/>
    <property type="evidence" value="ECO:0007669"/>
    <property type="project" value="UniProtKB-KW"/>
</dbReference>
<organism evidence="12 13">
    <name type="scientific">Micavibrio aeruginosavorus</name>
    <dbReference type="NCBI Taxonomy" id="349221"/>
    <lineage>
        <taxon>Bacteria</taxon>
        <taxon>Pseudomonadati</taxon>
        <taxon>Bdellovibrionota</taxon>
        <taxon>Bdellovibrionia</taxon>
        <taxon>Bdellovibrionales</taxon>
        <taxon>Pseudobdellovibrionaceae</taxon>
        <taxon>Micavibrio</taxon>
    </lineage>
</organism>
<feature type="active site" description="Proton donor/acceptor" evidence="9">
    <location>
        <position position="217"/>
    </location>
</feature>
<sequence length="398" mass="43560">MRGIMGEKSGDFKLRNRPRFGPFLNVTLLTLSRMKIMNSKLTLLLATAIAAGLSSGADAAYNQNYIGEIKTVSANYEDTLVHIGRDYDVGFVEMRAANPHLDPWIPGAGAKVVVPTMHLLPDAPRESVVINLAEMRMYHYKVLNAPPQTYPIGIGRDGLLTPVGTTTIVRKKAGPTWTPTARMRSEDPTLPVTVPPGPDNPMGTHALYLGFPQIAIHGTNKPYGIGRRVSSGCIRMFPEDIGKVFDDMPVGTKITVVDQPIKAAWIADKFYLEVHPTQAQATMMEKEGAVPDYELSERDLSYIMKKAGPGVEKLDWAAIRKVVKERKGYPVSIAERAQTASVSPDGRSNNPDDNIRTQKDIAPQKVAVPANRAAAKSAMVKEASATKSIQPKPFYRNN</sequence>
<reference evidence="12 13" key="1">
    <citation type="submission" date="2017-08" db="EMBL/GenBank/DDBJ databases">
        <title>Infants hospitalized years apart are colonized by the same room-sourced microbial strains.</title>
        <authorList>
            <person name="Brooks B."/>
            <person name="Olm M.R."/>
            <person name="Firek B.A."/>
            <person name="Baker R."/>
            <person name="Thomas B.C."/>
            <person name="Morowitz M.J."/>
            <person name="Banfield J.F."/>
        </authorList>
    </citation>
    <scope>NUCLEOTIDE SEQUENCE [LARGE SCALE GENOMIC DNA]</scope>
    <source>
        <strain evidence="12">S2_006_000_R2_64</strain>
    </source>
</reference>
<evidence type="ECO:0000256" key="10">
    <source>
        <dbReference type="SAM" id="MobiDB-lite"/>
    </source>
</evidence>
<dbReference type="SUPFAM" id="SSF141523">
    <property type="entry name" value="L,D-transpeptidase catalytic domain-like"/>
    <property type="match status" value="1"/>
</dbReference>
<dbReference type="Pfam" id="PF03734">
    <property type="entry name" value="YkuD"/>
    <property type="match status" value="1"/>
</dbReference>
<keyword evidence="6 9" id="KW-0133">Cell shape</keyword>
<feature type="region of interest" description="Disordered" evidence="10">
    <location>
        <begin position="379"/>
        <end position="398"/>
    </location>
</feature>
<dbReference type="GO" id="GO:0008360">
    <property type="term" value="P:regulation of cell shape"/>
    <property type="evidence" value="ECO:0007669"/>
    <property type="project" value="UniProtKB-UniRule"/>
</dbReference>
<dbReference type="UniPathway" id="UPA00219"/>
<keyword evidence="8 9" id="KW-0961">Cell wall biogenesis/degradation</keyword>
<keyword evidence="5" id="KW-0378">Hydrolase</keyword>
<evidence type="ECO:0000256" key="8">
    <source>
        <dbReference type="ARBA" id="ARBA00023316"/>
    </source>
</evidence>
<feature type="region of interest" description="Disordered" evidence="10">
    <location>
        <begin position="335"/>
        <end position="369"/>
    </location>
</feature>
<dbReference type="PROSITE" id="PS52029">
    <property type="entry name" value="LD_TPASE"/>
    <property type="match status" value="1"/>
</dbReference>
<dbReference type="InterPro" id="IPR005490">
    <property type="entry name" value="LD_TPept_cat_dom"/>
</dbReference>
<dbReference type="PANTHER" id="PTHR30582:SF24">
    <property type="entry name" value="L,D-TRANSPEPTIDASE ERFK_SRFK-RELATED"/>
    <property type="match status" value="1"/>
</dbReference>
<comment type="caution">
    <text evidence="12">The sequence shown here is derived from an EMBL/GenBank/DDBJ whole genome shotgun (WGS) entry which is preliminary data.</text>
</comment>
<evidence type="ECO:0000256" key="1">
    <source>
        <dbReference type="ARBA" id="ARBA00004752"/>
    </source>
</evidence>
<evidence type="ECO:0000313" key="12">
    <source>
        <dbReference type="EMBL" id="PZP57417.1"/>
    </source>
</evidence>
<dbReference type="PANTHER" id="PTHR30582">
    <property type="entry name" value="L,D-TRANSPEPTIDASE"/>
    <property type="match status" value="1"/>
</dbReference>
<comment type="similarity">
    <text evidence="2">Belongs to the YkuD family.</text>
</comment>
<feature type="active site" description="Nucleophile" evidence="9">
    <location>
        <position position="233"/>
    </location>
</feature>
<keyword evidence="4" id="KW-0808">Transferase</keyword>
<dbReference type="Proteomes" id="UP000249739">
    <property type="component" value="Unassembled WGS sequence"/>
</dbReference>
<evidence type="ECO:0000256" key="5">
    <source>
        <dbReference type="ARBA" id="ARBA00022801"/>
    </source>
</evidence>
<dbReference type="InterPro" id="IPR050979">
    <property type="entry name" value="LD-transpeptidase"/>
</dbReference>
<dbReference type="CDD" id="cd16913">
    <property type="entry name" value="YkuD_like"/>
    <property type="match status" value="1"/>
</dbReference>
<evidence type="ECO:0000256" key="3">
    <source>
        <dbReference type="ARBA" id="ARBA00022676"/>
    </source>
</evidence>
<evidence type="ECO:0000256" key="7">
    <source>
        <dbReference type="ARBA" id="ARBA00022984"/>
    </source>
</evidence>
<evidence type="ECO:0000256" key="2">
    <source>
        <dbReference type="ARBA" id="ARBA00005992"/>
    </source>
</evidence>
<keyword evidence="7 9" id="KW-0573">Peptidoglycan synthesis</keyword>
<evidence type="ECO:0000259" key="11">
    <source>
        <dbReference type="PROSITE" id="PS52029"/>
    </source>
</evidence>
<evidence type="ECO:0000256" key="6">
    <source>
        <dbReference type="ARBA" id="ARBA00022960"/>
    </source>
</evidence>
<comment type="pathway">
    <text evidence="1 9">Cell wall biogenesis; peptidoglycan biosynthesis.</text>
</comment>
<dbReference type="EMBL" id="QFOT01000002">
    <property type="protein sequence ID" value="PZP57417.1"/>
    <property type="molecule type" value="Genomic_DNA"/>
</dbReference>
<dbReference type="GO" id="GO:0005576">
    <property type="term" value="C:extracellular region"/>
    <property type="evidence" value="ECO:0007669"/>
    <property type="project" value="TreeGrafter"/>
</dbReference>
<keyword evidence="3" id="KW-0328">Glycosyltransferase</keyword>
<dbReference type="AlphaFoldDB" id="A0A2W5FUA9"/>
<dbReference type="GO" id="GO:0018104">
    <property type="term" value="P:peptidoglycan-protein cross-linking"/>
    <property type="evidence" value="ECO:0007669"/>
    <property type="project" value="TreeGrafter"/>
</dbReference>